<gene>
    <name evidence="1" type="ORF">PHYPADRAFT_104292</name>
</gene>
<proteinExistence type="predicted"/>
<evidence type="ECO:0000313" key="1">
    <source>
        <dbReference type="EMBL" id="EDQ48106.1"/>
    </source>
</evidence>
<reference evidence="1" key="1">
    <citation type="journal article" date="2008" name="Science">
        <title>The Physcomitrella genome reveals evolutionary insights into the conquest of land by plants.</title>
        <authorList>
            <person name="Rensing S."/>
            <person name="Lang D."/>
            <person name="Zimmer A."/>
            <person name="Terry A."/>
            <person name="Salamov A."/>
            <person name="Shapiro H."/>
            <person name="Nishiyama T."/>
            <person name="Perroud P.-F."/>
            <person name="Lindquist E."/>
            <person name="Kamisugi Y."/>
            <person name="Tanahashi T."/>
            <person name="Sakakibara K."/>
            <person name="Fujita T."/>
            <person name="Oishi K."/>
            <person name="Shin-I T."/>
            <person name="Kuroki Y."/>
            <person name="Toyoda A."/>
            <person name="Suzuki Y."/>
            <person name="Hashimoto A."/>
            <person name="Yamaguchi K."/>
            <person name="Sugano A."/>
            <person name="Kohara Y."/>
            <person name="Fujiyama A."/>
            <person name="Anterola A."/>
            <person name="Aoki S."/>
            <person name="Ashton N."/>
            <person name="Barbazuk W.B."/>
            <person name="Barker E."/>
            <person name="Bennetzen J."/>
            <person name="Bezanilla M."/>
            <person name="Blankenship R."/>
            <person name="Cho S.H."/>
            <person name="Dutcher S."/>
            <person name="Estelle M."/>
            <person name="Fawcett J.A."/>
            <person name="Gundlach H."/>
            <person name="Hanada K."/>
            <person name="Heyl A."/>
            <person name="Hicks K.A."/>
            <person name="Hugh J."/>
            <person name="Lohr M."/>
            <person name="Mayer K."/>
            <person name="Melkozernov A."/>
            <person name="Murata T."/>
            <person name="Nelson D."/>
            <person name="Pils B."/>
            <person name="Prigge M."/>
            <person name="Reiss B."/>
            <person name="Renner T."/>
            <person name="Rombauts S."/>
            <person name="Rushton P."/>
            <person name="Sanderfoot A."/>
            <person name="Schween G."/>
            <person name="Shiu S.-H."/>
            <person name="Stueber K."/>
            <person name="Theodoulou F.L."/>
            <person name="Tu H."/>
            <person name="Van de Peer Y."/>
            <person name="Verrier P.J."/>
            <person name="Waters E."/>
            <person name="Wood A."/>
            <person name="Yang L."/>
            <person name="Cove D."/>
            <person name="Cuming A."/>
            <person name="Hasebe M."/>
            <person name="Lucas S."/>
            <person name="Mishler D.B."/>
            <person name="Reski R."/>
            <person name="Grigoriev I."/>
            <person name="Quatrano R.S."/>
            <person name="Boore J.L."/>
        </authorList>
    </citation>
    <scope>NUCLEOTIDE SEQUENCE [LARGE SCALE GENOMIC DNA]</scope>
</reference>
<dbReference type="HOGENOM" id="CLU_1963347_0_0_1"/>
<accession>A9U897</accession>
<protein>
    <submittedName>
        <fullName evidence="1">Predicted protein</fullName>
    </submittedName>
</protein>
<organism>
    <name type="scientific">Physcomitrium patens</name>
    <name type="common">Spreading-leaved earth moss</name>
    <name type="synonym">Physcomitrella patens</name>
    <dbReference type="NCBI Taxonomy" id="3218"/>
    <lineage>
        <taxon>Eukaryota</taxon>
        <taxon>Viridiplantae</taxon>
        <taxon>Streptophyta</taxon>
        <taxon>Embryophyta</taxon>
        <taxon>Bryophyta</taxon>
        <taxon>Bryophytina</taxon>
        <taxon>Bryopsida</taxon>
        <taxon>Funariidae</taxon>
        <taxon>Funariales</taxon>
        <taxon>Funariaceae</taxon>
        <taxon>Physcomitrium</taxon>
    </lineage>
</organism>
<dbReference type="AlphaFoldDB" id="A9U897"/>
<name>A9U897_PHYPA</name>
<sequence>MFCADWSDLKNGNEGRKLRLAPGESRQKTEAAFCRKAFSQRLAVVFALGITGHLPAHFQIRADDRQRHRFPTFCSRGEHLWREMGRVSLLPDVYPGSELLEGIYEHADSRRFDPAVHVPDSDYLCVTA</sequence>
<dbReference type="EMBL" id="DS546895">
    <property type="protein sequence ID" value="EDQ48106.1"/>
    <property type="molecule type" value="Genomic_DNA"/>
</dbReference>